<keyword evidence="4" id="KW-1278">Translocase</keyword>
<dbReference type="EMBL" id="CP060637">
    <property type="protein sequence ID" value="QNM14379.1"/>
    <property type="molecule type" value="Genomic_DNA"/>
</dbReference>
<dbReference type="PANTHER" id="PTHR42794:SF1">
    <property type="entry name" value="HEMIN IMPORT ATP-BINDING PROTEIN HMUV"/>
    <property type="match status" value="1"/>
</dbReference>
<dbReference type="GO" id="GO:0005524">
    <property type="term" value="F:ATP binding"/>
    <property type="evidence" value="ECO:0007669"/>
    <property type="project" value="UniProtKB-KW"/>
</dbReference>
<evidence type="ECO:0000313" key="6">
    <source>
        <dbReference type="EMBL" id="QNM14379.1"/>
    </source>
</evidence>
<keyword evidence="3 6" id="KW-0067">ATP-binding</keyword>
<dbReference type="KEGG" id="fho:H9Q81_05150"/>
<keyword evidence="2" id="KW-0547">Nucleotide-binding</keyword>
<evidence type="ECO:0000256" key="3">
    <source>
        <dbReference type="ARBA" id="ARBA00022840"/>
    </source>
</evidence>
<sequence>MNIINIHDLYFSYGDKNILNGISVGFKKNKITGILGPNGCGKSTLLKNILGYLKYTSGQIELDNIDIKKLTQKEKAKRISFVPQKSQLMSDMTVHDFVLMGRLPHLNNSWDGYSKKDHELVTQYLQELDLDKFINRKAPTLSGGEFQRVLLARALVQDTDIILLDEPTSALDLNHALDLMAKLKENMDKKNLTAIVVLHDLNLAGMFCDEIIMIKDGKVFTTGTPIETLTKDNLKKIYNLDCEILYTSENTPYIIPKLKGGKNI</sequence>
<dbReference type="Gene3D" id="3.40.50.300">
    <property type="entry name" value="P-loop containing nucleotide triphosphate hydrolases"/>
    <property type="match status" value="1"/>
</dbReference>
<reference evidence="6 7" key="1">
    <citation type="submission" date="2020-08" db="EMBL/GenBank/DDBJ databases">
        <authorList>
            <person name="Liu C."/>
            <person name="Sun Q."/>
        </authorList>
    </citation>
    <scope>NUCLEOTIDE SEQUENCE [LARGE SCALE GENOMIC DNA]</scope>
    <source>
        <strain evidence="6 7">NSJ-57</strain>
    </source>
</reference>
<protein>
    <submittedName>
        <fullName evidence="6">ABC transporter ATP-binding protein</fullName>
    </submittedName>
</protein>
<gene>
    <name evidence="6" type="ORF">H9Q81_05150</name>
</gene>
<dbReference type="InterPro" id="IPR003593">
    <property type="entry name" value="AAA+_ATPase"/>
</dbReference>
<evidence type="ECO:0000313" key="7">
    <source>
        <dbReference type="Proteomes" id="UP000515913"/>
    </source>
</evidence>
<dbReference type="Pfam" id="PF00005">
    <property type="entry name" value="ABC_tran"/>
    <property type="match status" value="1"/>
</dbReference>
<dbReference type="InterPro" id="IPR003439">
    <property type="entry name" value="ABC_transporter-like_ATP-bd"/>
</dbReference>
<dbReference type="SUPFAM" id="SSF52540">
    <property type="entry name" value="P-loop containing nucleoside triphosphate hydrolases"/>
    <property type="match status" value="1"/>
</dbReference>
<dbReference type="InterPro" id="IPR027417">
    <property type="entry name" value="P-loop_NTPase"/>
</dbReference>
<dbReference type="FunFam" id="3.40.50.300:FF:000134">
    <property type="entry name" value="Iron-enterobactin ABC transporter ATP-binding protein"/>
    <property type="match status" value="1"/>
</dbReference>
<dbReference type="Proteomes" id="UP000515913">
    <property type="component" value="Chromosome"/>
</dbReference>
<keyword evidence="1" id="KW-0813">Transport</keyword>
<feature type="domain" description="ABC transporter" evidence="5">
    <location>
        <begin position="4"/>
        <end position="241"/>
    </location>
</feature>
<dbReference type="InterPro" id="IPR017871">
    <property type="entry name" value="ABC_transporter-like_CS"/>
</dbReference>
<dbReference type="SMART" id="SM00382">
    <property type="entry name" value="AAA"/>
    <property type="match status" value="1"/>
</dbReference>
<organism evidence="6 7">
    <name type="scientific">Fusobacterium hominis</name>
    <dbReference type="NCBI Taxonomy" id="2764326"/>
    <lineage>
        <taxon>Bacteria</taxon>
        <taxon>Fusobacteriati</taxon>
        <taxon>Fusobacteriota</taxon>
        <taxon>Fusobacteriia</taxon>
        <taxon>Fusobacteriales</taxon>
        <taxon>Fusobacteriaceae</taxon>
        <taxon>Fusobacterium</taxon>
    </lineage>
</organism>
<dbReference type="AlphaFoldDB" id="A0A7G9GU97"/>
<dbReference type="CDD" id="cd03214">
    <property type="entry name" value="ABC_Iron-Siderophores_B12_Hemin"/>
    <property type="match status" value="1"/>
</dbReference>
<dbReference type="PROSITE" id="PS50893">
    <property type="entry name" value="ABC_TRANSPORTER_2"/>
    <property type="match status" value="1"/>
</dbReference>
<proteinExistence type="predicted"/>
<evidence type="ECO:0000256" key="1">
    <source>
        <dbReference type="ARBA" id="ARBA00022448"/>
    </source>
</evidence>
<dbReference type="GO" id="GO:0016887">
    <property type="term" value="F:ATP hydrolysis activity"/>
    <property type="evidence" value="ECO:0007669"/>
    <property type="project" value="InterPro"/>
</dbReference>
<accession>A0A7G9GU97</accession>
<evidence type="ECO:0000259" key="5">
    <source>
        <dbReference type="PROSITE" id="PS50893"/>
    </source>
</evidence>
<dbReference type="PANTHER" id="PTHR42794">
    <property type="entry name" value="HEMIN IMPORT ATP-BINDING PROTEIN HMUV"/>
    <property type="match status" value="1"/>
</dbReference>
<dbReference type="RefSeq" id="WP_101473936.1">
    <property type="nucleotide sequence ID" value="NZ_CP060637.1"/>
</dbReference>
<evidence type="ECO:0000256" key="2">
    <source>
        <dbReference type="ARBA" id="ARBA00022741"/>
    </source>
</evidence>
<dbReference type="PROSITE" id="PS00211">
    <property type="entry name" value="ABC_TRANSPORTER_1"/>
    <property type="match status" value="1"/>
</dbReference>
<name>A0A7G9GU97_9FUSO</name>
<keyword evidence="7" id="KW-1185">Reference proteome</keyword>
<evidence type="ECO:0000256" key="4">
    <source>
        <dbReference type="ARBA" id="ARBA00022967"/>
    </source>
</evidence>